<dbReference type="Proteomes" id="UP000731519">
    <property type="component" value="Unassembled WGS sequence"/>
</dbReference>
<dbReference type="InterPro" id="IPR036397">
    <property type="entry name" value="RNaseH_sf"/>
</dbReference>
<dbReference type="InterPro" id="IPR013520">
    <property type="entry name" value="Ribonucl_H"/>
</dbReference>
<dbReference type="Pfam" id="PF00929">
    <property type="entry name" value="RNase_T"/>
    <property type="match status" value="1"/>
</dbReference>
<dbReference type="Gene3D" id="3.30.420.10">
    <property type="entry name" value="Ribonuclease H-like superfamily/Ribonuclease H"/>
    <property type="match status" value="1"/>
</dbReference>
<dbReference type="RefSeq" id="WP_031135454.1">
    <property type="nucleotide sequence ID" value="NZ_ASYR01000041.1"/>
</dbReference>
<evidence type="ECO:0000313" key="5">
    <source>
        <dbReference type="EMBL" id="KAF0647073.1"/>
    </source>
</evidence>
<evidence type="ECO:0000256" key="1">
    <source>
        <dbReference type="ARBA" id="ARBA00022722"/>
    </source>
</evidence>
<evidence type="ECO:0000256" key="3">
    <source>
        <dbReference type="ARBA" id="ARBA00022839"/>
    </source>
</evidence>
<comment type="caution">
    <text evidence="6">The sequence shown here is derived from an EMBL/GenBank/DDBJ whole genome shotgun (WGS) entry which is preliminary data.</text>
</comment>
<dbReference type="Proteomes" id="UP000194318">
    <property type="component" value="Unassembled WGS sequence"/>
</dbReference>
<proteinExistence type="predicted"/>
<dbReference type="GeneID" id="91403066"/>
<gene>
    <name evidence="6" type="ORF">BG846_03925</name>
    <name evidence="5" type="ORF">K701_25400</name>
</gene>
<keyword evidence="8" id="KW-1185">Reference proteome</keyword>
<dbReference type="SMART" id="SM00479">
    <property type="entry name" value="EXOIII"/>
    <property type="match status" value="1"/>
</dbReference>
<protein>
    <submittedName>
        <fullName evidence="6">DNA polymerase III subunit epsilon</fullName>
    </submittedName>
</protein>
<dbReference type="PANTHER" id="PTHR30231:SF4">
    <property type="entry name" value="PROTEIN NEN2"/>
    <property type="match status" value="1"/>
</dbReference>
<name>A0A1Y2NTT4_STRFR</name>
<dbReference type="GO" id="GO:0003676">
    <property type="term" value="F:nucleic acid binding"/>
    <property type="evidence" value="ECO:0007669"/>
    <property type="project" value="InterPro"/>
</dbReference>
<keyword evidence="3" id="KW-0269">Exonuclease</keyword>
<organism evidence="6 7">
    <name type="scientific">Streptomyces fradiae ATCC 10745 = DSM 40063</name>
    <dbReference type="NCBI Taxonomy" id="1319510"/>
    <lineage>
        <taxon>Bacteria</taxon>
        <taxon>Bacillati</taxon>
        <taxon>Actinomycetota</taxon>
        <taxon>Actinomycetes</taxon>
        <taxon>Kitasatosporales</taxon>
        <taxon>Streptomycetaceae</taxon>
        <taxon>Streptomyces</taxon>
    </lineage>
</organism>
<dbReference type="PANTHER" id="PTHR30231">
    <property type="entry name" value="DNA POLYMERASE III SUBUNIT EPSILON"/>
    <property type="match status" value="1"/>
</dbReference>
<evidence type="ECO:0000313" key="8">
    <source>
        <dbReference type="Proteomes" id="UP000731519"/>
    </source>
</evidence>
<evidence type="ECO:0000259" key="4">
    <source>
        <dbReference type="SMART" id="SM00479"/>
    </source>
</evidence>
<sequence>MTWHTGRLCGFDLETTGVDVETDRIVTACVVHCGGDQPTQSATWLADPGVPIPDGAAAVHGITTERARAEGKPAGEVVGDVLAALRQAIAHGLPVVAMNARFDLTMLDREARRHGHTPLPDRREGLCVVDPLVLDKAVAPYRPGSRKLTALCAHYKVPIGEAHTADADAIAACRVAWRIATLHPHIAAYGLGELHAVQAGWAAEQAASLQEYLRRKDPAAVCPPEWPLIPHQQNGA</sequence>
<dbReference type="EMBL" id="MIFZ01000281">
    <property type="protein sequence ID" value="OSY50447.1"/>
    <property type="molecule type" value="Genomic_DNA"/>
</dbReference>
<dbReference type="AlphaFoldDB" id="A0A1Y2NTT4"/>
<evidence type="ECO:0000313" key="7">
    <source>
        <dbReference type="Proteomes" id="UP000194318"/>
    </source>
</evidence>
<dbReference type="CDD" id="cd06127">
    <property type="entry name" value="DEDDh"/>
    <property type="match status" value="1"/>
</dbReference>
<evidence type="ECO:0000256" key="2">
    <source>
        <dbReference type="ARBA" id="ARBA00022801"/>
    </source>
</evidence>
<feature type="domain" description="Exonuclease" evidence="4">
    <location>
        <begin position="7"/>
        <end position="185"/>
    </location>
</feature>
<dbReference type="GO" id="GO:0008408">
    <property type="term" value="F:3'-5' exonuclease activity"/>
    <property type="evidence" value="ECO:0007669"/>
    <property type="project" value="TreeGrafter"/>
</dbReference>
<keyword evidence="2" id="KW-0378">Hydrolase</keyword>
<dbReference type="InterPro" id="IPR012337">
    <property type="entry name" value="RNaseH-like_sf"/>
</dbReference>
<accession>A0A1Y2NTT4</accession>
<reference evidence="5 8" key="1">
    <citation type="submission" date="2013-05" db="EMBL/GenBank/DDBJ databases">
        <title>Genome Sequence of Streptomyces fradiae.</title>
        <authorList>
            <person name="Kirby R."/>
        </authorList>
    </citation>
    <scope>NUCLEOTIDE SEQUENCE [LARGE SCALE GENOMIC DNA]</scope>
    <source>
        <strain evidence="5 8">ATCC 10745</strain>
    </source>
</reference>
<reference evidence="6 7" key="2">
    <citation type="submission" date="2016-09" db="EMBL/GenBank/DDBJ databases">
        <title>Streptomyces fradiae DSM40063, a candidate organism with high potential of specific P450 cytochromes.</title>
        <authorList>
            <person name="Grumaz C."/>
            <person name="Vainshtein Y."/>
            <person name="Kirstahler P."/>
            <person name="Sohn K."/>
        </authorList>
    </citation>
    <scope>NUCLEOTIDE SEQUENCE [LARGE SCALE GENOMIC DNA]</scope>
    <source>
        <strain evidence="6 7">DSM 40063</strain>
    </source>
</reference>
<evidence type="ECO:0000313" key="6">
    <source>
        <dbReference type="EMBL" id="OSY50447.1"/>
    </source>
</evidence>
<dbReference type="EMBL" id="ASYR01000041">
    <property type="protein sequence ID" value="KAF0647073.1"/>
    <property type="molecule type" value="Genomic_DNA"/>
</dbReference>
<dbReference type="GO" id="GO:0005829">
    <property type="term" value="C:cytosol"/>
    <property type="evidence" value="ECO:0007669"/>
    <property type="project" value="TreeGrafter"/>
</dbReference>
<dbReference type="SUPFAM" id="SSF53098">
    <property type="entry name" value="Ribonuclease H-like"/>
    <property type="match status" value="1"/>
</dbReference>
<keyword evidence="1" id="KW-0540">Nuclease</keyword>
<dbReference type="NCBIfam" id="NF005927">
    <property type="entry name" value="PRK07942.1"/>
    <property type="match status" value="1"/>
</dbReference>